<dbReference type="Proteomes" id="UP001211005">
    <property type="component" value="Chromosome"/>
</dbReference>
<evidence type="ECO:0000256" key="1">
    <source>
        <dbReference type="SAM" id="MobiDB-lite"/>
    </source>
</evidence>
<sequence>MALFAVFLVGYSTQWQLDTRTRQYRHGGNLFGLHLGSDWLRLPDVQRVVVRYFSDFTVVDSGYSDGDESSKNQRYIVLLSVSESAQGLVVADFPKQQQALQLGRQLGQALVLDVLECDRHGELRMMQAANPTTESPAYASPHFEPAPSAEA</sequence>
<dbReference type="RefSeq" id="WP_269561644.1">
    <property type="nucleotide sequence ID" value="NZ_CP114767.1"/>
</dbReference>
<evidence type="ECO:0000313" key="2">
    <source>
        <dbReference type="EMBL" id="WBA43607.1"/>
    </source>
</evidence>
<reference evidence="2 3" key="1">
    <citation type="submission" date="2022-12" db="EMBL/GenBank/DDBJ databases">
        <title>Hymenobacter canadensis sp. nov. isolated from lake water of the Cambridge Bay, Canada.</title>
        <authorList>
            <person name="Kim W.H."/>
            <person name="Lee Y.M."/>
        </authorList>
    </citation>
    <scope>NUCLEOTIDE SEQUENCE [LARGE SCALE GENOMIC DNA]</scope>
    <source>
        <strain evidence="2 3">PAMC 29467</strain>
    </source>
</reference>
<name>A0ABY7LT73_9BACT</name>
<protein>
    <submittedName>
        <fullName evidence="2">Uncharacterized protein</fullName>
    </submittedName>
</protein>
<organism evidence="2 3">
    <name type="scientific">Hymenobacter canadensis</name>
    <dbReference type="NCBI Taxonomy" id="2999067"/>
    <lineage>
        <taxon>Bacteria</taxon>
        <taxon>Pseudomonadati</taxon>
        <taxon>Bacteroidota</taxon>
        <taxon>Cytophagia</taxon>
        <taxon>Cytophagales</taxon>
        <taxon>Hymenobacteraceae</taxon>
        <taxon>Hymenobacter</taxon>
    </lineage>
</organism>
<keyword evidence="3" id="KW-1185">Reference proteome</keyword>
<accession>A0ABY7LT73</accession>
<evidence type="ECO:0000313" key="3">
    <source>
        <dbReference type="Proteomes" id="UP001211005"/>
    </source>
</evidence>
<dbReference type="EMBL" id="CP114767">
    <property type="protein sequence ID" value="WBA43607.1"/>
    <property type="molecule type" value="Genomic_DNA"/>
</dbReference>
<feature type="region of interest" description="Disordered" evidence="1">
    <location>
        <begin position="130"/>
        <end position="151"/>
    </location>
</feature>
<proteinExistence type="predicted"/>
<gene>
    <name evidence="2" type="ORF">O3303_08570</name>
</gene>